<keyword evidence="1" id="KW-0285">Flavoprotein</keyword>
<keyword evidence="8" id="KW-1185">Reference proteome</keyword>
<evidence type="ECO:0000256" key="1">
    <source>
        <dbReference type="ARBA" id="ARBA00022630"/>
    </source>
</evidence>
<dbReference type="InterPro" id="IPR052206">
    <property type="entry name" value="Retinol_saturase"/>
</dbReference>
<dbReference type="Proteomes" id="UP000698924">
    <property type="component" value="Unassembled WGS sequence"/>
</dbReference>
<dbReference type="EMBL" id="JACJMO010000016">
    <property type="protein sequence ID" value="MBM6858023.1"/>
    <property type="molecule type" value="Genomic_DNA"/>
</dbReference>
<keyword evidence="5" id="KW-0520">NAD</keyword>
<protein>
    <submittedName>
        <fullName evidence="7">NAD(P)/FAD-dependent oxidoreductase</fullName>
    </submittedName>
</protein>
<dbReference type="RefSeq" id="WP_204969742.1">
    <property type="nucleotide sequence ID" value="NZ_JAAZTS010000016.1"/>
</dbReference>
<evidence type="ECO:0000256" key="4">
    <source>
        <dbReference type="ARBA" id="ARBA00022857"/>
    </source>
</evidence>
<name>A0AA40ZU25_9BACT</name>
<dbReference type="SUPFAM" id="SSF51905">
    <property type="entry name" value="FAD/NAD(P)-binding domain"/>
    <property type="match status" value="1"/>
</dbReference>
<reference evidence="7 8" key="1">
    <citation type="journal article" date="2021" name="Sci. Rep.">
        <title>The distribution of antibiotic resistance genes in chicken gut microbiota commensals.</title>
        <authorList>
            <person name="Juricova H."/>
            <person name="Matiasovicova J."/>
            <person name="Kubasova T."/>
            <person name="Cejkova D."/>
            <person name="Rychlik I."/>
        </authorList>
    </citation>
    <scope>NUCLEOTIDE SEQUENCE [LARGE SCALE GENOMIC DNA]</scope>
    <source>
        <strain evidence="7 8">An421</strain>
    </source>
</reference>
<evidence type="ECO:0000256" key="5">
    <source>
        <dbReference type="ARBA" id="ARBA00023027"/>
    </source>
</evidence>
<dbReference type="PANTHER" id="PTHR46091:SF3">
    <property type="entry name" value="AMINE OXIDASE DOMAIN-CONTAINING PROTEIN"/>
    <property type="match status" value="1"/>
</dbReference>
<dbReference type="PANTHER" id="PTHR46091">
    <property type="entry name" value="BLR7054 PROTEIN"/>
    <property type="match status" value="1"/>
</dbReference>
<organism evidence="7 8">
    <name type="scientific">Caecibacteroides pullorum</name>
    <dbReference type="NCBI Taxonomy" id="2725562"/>
    <lineage>
        <taxon>Bacteria</taxon>
        <taxon>Pseudomonadati</taxon>
        <taxon>Bacteroidota</taxon>
        <taxon>Bacteroidia</taxon>
        <taxon>Bacteroidales</taxon>
        <taxon>Bacteroidaceae</taxon>
        <taxon>Caecibacteroides</taxon>
    </lineage>
</organism>
<evidence type="ECO:0000313" key="7">
    <source>
        <dbReference type="EMBL" id="MBM6858023.1"/>
    </source>
</evidence>
<dbReference type="Gene3D" id="3.50.50.60">
    <property type="entry name" value="FAD/NAD(P)-binding domain"/>
    <property type="match status" value="2"/>
</dbReference>
<evidence type="ECO:0000256" key="2">
    <source>
        <dbReference type="ARBA" id="ARBA00022729"/>
    </source>
</evidence>
<keyword evidence="4" id="KW-0521">NADP</keyword>
<dbReference type="InterPro" id="IPR002937">
    <property type="entry name" value="Amino_oxidase"/>
</dbReference>
<keyword evidence="2" id="KW-0732">Signal</keyword>
<sequence length="500" mass="56270">MNGKDVIIIGSGLGGLSSGVFLAKAGYRVVVLEQSTQIGGCLQCFKRKGVKFETGMHFIGSADKGQILYKLMRNLEIEDKVQLSRLDPDGYDVISLCGKKYKFANGREAFIKQMADYFPDQQTNLERYWDLIENVANSSSVHTLRLEEDNTVTNLEYQMRSMDEVIDSVITDPLLAKVLAGNLPLYGAEKGKTPFSMHAFIMDFYNQSAFRVVGGSDSIAQALQTVLNKYGGRVLLRHKVTEIMCDDQNAVGVLCENGEVYRADIVISSAHPFRTLEMLGNTPLIRNAYRRRILNIGQTIGGFAVYFHFKKDTVPYMNYNYYVYNQDTPWDCEHYSCEDWPKGYLYMHFCHEPNPQYAKAGVVLSYMRMEDVNQWQGTQIGKRGADYEAFKKKHAETLINSLEKEFPGIRSCIEDYYTSTPLTYLDYTGTEAGSMYGVAKDVNKGIGGRVSHRTRIPNLLLAGQNVNSHGMLGTLVGSIITCSEILDKQQLYNDISNADL</sequence>
<evidence type="ECO:0000313" key="8">
    <source>
        <dbReference type="Proteomes" id="UP000698924"/>
    </source>
</evidence>
<dbReference type="GO" id="GO:0016491">
    <property type="term" value="F:oxidoreductase activity"/>
    <property type="evidence" value="ECO:0007669"/>
    <property type="project" value="InterPro"/>
</dbReference>
<evidence type="ECO:0000256" key="3">
    <source>
        <dbReference type="ARBA" id="ARBA00022827"/>
    </source>
</evidence>
<keyword evidence="3" id="KW-0274">FAD</keyword>
<accession>A0AA40ZU25</accession>
<comment type="caution">
    <text evidence="7">The sequence shown here is derived from an EMBL/GenBank/DDBJ whole genome shotgun (WGS) entry which is preliminary data.</text>
</comment>
<proteinExistence type="predicted"/>
<dbReference type="Pfam" id="PF01593">
    <property type="entry name" value="Amino_oxidase"/>
    <property type="match status" value="1"/>
</dbReference>
<gene>
    <name evidence="7" type="ORF">H6D15_10505</name>
</gene>
<dbReference type="AlphaFoldDB" id="A0AA40ZU25"/>
<evidence type="ECO:0000259" key="6">
    <source>
        <dbReference type="Pfam" id="PF01593"/>
    </source>
</evidence>
<dbReference type="InterPro" id="IPR036188">
    <property type="entry name" value="FAD/NAD-bd_sf"/>
</dbReference>
<feature type="domain" description="Amine oxidase" evidence="6">
    <location>
        <begin position="13"/>
        <end position="313"/>
    </location>
</feature>